<comment type="caution">
    <text evidence="2">The sequence shown here is derived from an EMBL/GenBank/DDBJ whole genome shotgun (WGS) entry which is preliminary data.</text>
</comment>
<evidence type="ECO:0008006" key="4">
    <source>
        <dbReference type="Google" id="ProtNLM"/>
    </source>
</evidence>
<feature type="transmembrane region" description="Helical" evidence="1">
    <location>
        <begin position="206"/>
        <end position="228"/>
    </location>
</feature>
<feature type="transmembrane region" description="Helical" evidence="1">
    <location>
        <begin position="181"/>
        <end position="200"/>
    </location>
</feature>
<dbReference type="PATRIC" id="fig|220754.4.peg.3533"/>
<keyword evidence="1" id="KW-0812">Transmembrane</keyword>
<accession>A0A0C2V243</accession>
<protein>
    <recommendedName>
        <fullName evidence="4">Zinc-ribbon domain-containing protein</fullName>
    </recommendedName>
</protein>
<dbReference type="RefSeq" id="WP_041061409.1">
    <property type="nucleotide sequence ID" value="NZ_JXRR01000022.1"/>
</dbReference>
<feature type="transmembrane region" description="Helical" evidence="1">
    <location>
        <begin position="240"/>
        <end position="259"/>
    </location>
</feature>
<proteinExistence type="predicted"/>
<name>A0A0C2V243_9BACL</name>
<dbReference type="AlphaFoldDB" id="A0A0C2V243"/>
<organism evidence="2 3">
    <name type="scientific">Jeotgalibacillus campisalis</name>
    <dbReference type="NCBI Taxonomy" id="220754"/>
    <lineage>
        <taxon>Bacteria</taxon>
        <taxon>Bacillati</taxon>
        <taxon>Bacillota</taxon>
        <taxon>Bacilli</taxon>
        <taxon>Bacillales</taxon>
        <taxon>Caryophanaceae</taxon>
        <taxon>Jeotgalibacillus</taxon>
    </lineage>
</organism>
<dbReference type="OrthoDB" id="2448863at2"/>
<keyword evidence="1" id="KW-1133">Transmembrane helix</keyword>
<gene>
    <name evidence="2" type="ORF">KR50_35200</name>
</gene>
<evidence type="ECO:0000313" key="3">
    <source>
        <dbReference type="Proteomes" id="UP000031972"/>
    </source>
</evidence>
<evidence type="ECO:0000256" key="1">
    <source>
        <dbReference type="SAM" id="Phobius"/>
    </source>
</evidence>
<dbReference type="EMBL" id="JXRR01000022">
    <property type="protein sequence ID" value="KIL43117.1"/>
    <property type="molecule type" value="Genomic_DNA"/>
</dbReference>
<dbReference type="Proteomes" id="UP000031972">
    <property type="component" value="Unassembled WGS sequence"/>
</dbReference>
<keyword evidence="1" id="KW-0472">Membrane</keyword>
<sequence>MKCEKCGNEQDGGKFCGKCGNSLTANHVTANPAQETVINAAPEGPATSGHVETSEYIEKAKKTGKGYWAYLKTYIKSPSAIFSKGENEFVNGLISLLLFSFMVALVSYVFIHNISRSMFGGYGDTFMNEYAGPTFMSVFGGSMVYTALSLLLATVSLFIVTKLFGGGHSFKSIISYYGSHMLPVLFLLAAAFIFILIQAYAFGSIIFAIAISFTVFILPLYLISSLLTKQSKSADPLYGFVSYVILFTIAFSLFSFLLADSAVGSFIDEIGYYL</sequence>
<evidence type="ECO:0000313" key="2">
    <source>
        <dbReference type="EMBL" id="KIL43117.1"/>
    </source>
</evidence>
<keyword evidence="3" id="KW-1185">Reference proteome</keyword>
<feature type="transmembrane region" description="Helical" evidence="1">
    <location>
        <begin position="131"/>
        <end position="160"/>
    </location>
</feature>
<feature type="transmembrane region" description="Helical" evidence="1">
    <location>
        <begin position="89"/>
        <end position="111"/>
    </location>
</feature>
<reference evidence="2 3" key="1">
    <citation type="submission" date="2015-01" db="EMBL/GenBank/DDBJ databases">
        <title>Jeotgalibacillus campisalis genome sequencing.</title>
        <authorList>
            <person name="Goh K.M."/>
            <person name="Chan K.-G."/>
            <person name="Yaakop A.S."/>
            <person name="Ee R."/>
            <person name="Gan H.M."/>
            <person name="Chan C.S."/>
        </authorList>
    </citation>
    <scope>NUCLEOTIDE SEQUENCE [LARGE SCALE GENOMIC DNA]</scope>
    <source>
        <strain evidence="2 3">SF-57</strain>
    </source>
</reference>